<gene>
    <name evidence="2" type="ORF">P5673_027437</name>
</gene>
<evidence type="ECO:0000313" key="2">
    <source>
        <dbReference type="EMBL" id="KAK2551656.1"/>
    </source>
</evidence>
<dbReference type="Proteomes" id="UP001249851">
    <property type="component" value="Unassembled WGS sequence"/>
</dbReference>
<reference evidence="2" key="1">
    <citation type="journal article" date="2023" name="G3 (Bethesda)">
        <title>Whole genome assembly and annotation of the endangered Caribbean coral Acropora cervicornis.</title>
        <authorList>
            <person name="Selwyn J.D."/>
            <person name="Vollmer S.V."/>
        </authorList>
    </citation>
    <scope>NUCLEOTIDE SEQUENCE</scope>
    <source>
        <strain evidence="2">K2</strain>
    </source>
</reference>
<dbReference type="AlphaFoldDB" id="A0AAD9UVM1"/>
<dbReference type="InterPro" id="IPR048365">
    <property type="entry name" value="TNP-like_RNaseH_N"/>
</dbReference>
<dbReference type="EMBL" id="JARQWQ010000095">
    <property type="protein sequence ID" value="KAK2551656.1"/>
    <property type="molecule type" value="Genomic_DNA"/>
</dbReference>
<feature type="domain" description="Transposable element P transposase-like RNase H" evidence="1">
    <location>
        <begin position="369"/>
        <end position="493"/>
    </location>
</feature>
<proteinExistence type="predicted"/>
<sequence length="701" mass="79194">MCGEKVDIPRSIRHQKKVWEVKDPETKSKESRFYLVWFPEELKYSVIEGKTIKEVNPKAKDRVQVKDSSGTYWDAVVYSSVGCYRKNPFEIELKKKKQKMKRVGDKLNLSEGERGSKSRQTLNFALADRDGIEGNASFSSSISQTAREKLKRKLLQKKDCKNDGTEILENWLREILAAGLFGEILDLTFEHSPFESSDKIAIPARVLMLYLSEKHTYYNQTGPFRPVRLIVNVDSSWSLQCPELCTLIGAIEGSEIGQRALKKITAEGNKLEGKGGLKAGDCISEVWQKDRASFFRDQQGNTLAVYNRSHSAYEALRNLSILQLPCTKVLKNVLKDGAEKPGIDHNYFYSQRAKYQEYHKQRESTGHPQPLEIGVMLWDEVKIQMKVAWNLKGGSISGFTMAPDELPVLDDVFTSAIQSGCQKASYIVQFLWRDLTSGYDLVGPYFPVSSSVDSNILQEFFLLSLKVFSNYGFKISIVLCDGASSNLTLLKLLCGSPRASLPVNEDADDLIESTMSFVNPEDPSGNPIFVMICPSHQLKNMIAALYSSRPTGSKKLTLEGRQFGWESIEKIYNQEMERAETGSHKVPGLKYAFVYRDNWTRLNAKPAKIMQQRYMIAAVKDLSEEPTGNQDSAKVVANYLEACNLIFENGLLSRRRINSLNSPVIHNIKKGMDFFEKWCLSHEETDLGSSSSCCAWISFIL</sequence>
<keyword evidence="3" id="KW-1185">Reference proteome</keyword>
<evidence type="ECO:0000259" key="1">
    <source>
        <dbReference type="Pfam" id="PF21787"/>
    </source>
</evidence>
<dbReference type="Pfam" id="PF21787">
    <property type="entry name" value="TNP-like_RNaseH_N"/>
    <property type="match status" value="1"/>
</dbReference>
<reference evidence="2" key="2">
    <citation type="journal article" date="2023" name="Science">
        <title>Genomic signatures of disease resistance in endangered staghorn corals.</title>
        <authorList>
            <person name="Vollmer S.V."/>
            <person name="Selwyn J.D."/>
            <person name="Despard B.A."/>
            <person name="Roesel C.L."/>
        </authorList>
    </citation>
    <scope>NUCLEOTIDE SEQUENCE</scope>
    <source>
        <strain evidence="2">K2</strain>
    </source>
</reference>
<name>A0AAD9UVM1_ACRCE</name>
<evidence type="ECO:0000313" key="3">
    <source>
        <dbReference type="Proteomes" id="UP001249851"/>
    </source>
</evidence>
<protein>
    <recommendedName>
        <fullName evidence="1">Transposable element P transposase-like RNase H domain-containing protein</fullName>
    </recommendedName>
</protein>
<comment type="caution">
    <text evidence="2">The sequence shown here is derived from an EMBL/GenBank/DDBJ whole genome shotgun (WGS) entry which is preliminary data.</text>
</comment>
<accession>A0AAD9UVM1</accession>
<organism evidence="2 3">
    <name type="scientific">Acropora cervicornis</name>
    <name type="common">Staghorn coral</name>
    <dbReference type="NCBI Taxonomy" id="6130"/>
    <lineage>
        <taxon>Eukaryota</taxon>
        <taxon>Metazoa</taxon>
        <taxon>Cnidaria</taxon>
        <taxon>Anthozoa</taxon>
        <taxon>Hexacorallia</taxon>
        <taxon>Scleractinia</taxon>
        <taxon>Astrocoeniina</taxon>
        <taxon>Acroporidae</taxon>
        <taxon>Acropora</taxon>
    </lineage>
</organism>